<evidence type="ECO:0000256" key="9">
    <source>
        <dbReference type="ARBA" id="ARBA00038901"/>
    </source>
</evidence>
<dbReference type="AlphaFoldDB" id="F2UEW7"/>
<keyword evidence="6" id="KW-0460">Magnesium</keyword>
<dbReference type="PANTHER" id="PTHR34699:SF2">
    <property type="entry name" value="NON-CANONICAL PURINE NTP PHOSPHATASE_PRRC1 DOMAIN-CONTAINING PROTEIN"/>
    <property type="match status" value="1"/>
</dbReference>
<keyword evidence="5" id="KW-0378">Hydrolase</keyword>
<dbReference type="InterPro" id="IPR002786">
    <property type="entry name" value="Non_canon_purine_NTPase"/>
</dbReference>
<evidence type="ECO:0000313" key="13">
    <source>
        <dbReference type="EMBL" id="EGD75167.1"/>
    </source>
</evidence>
<evidence type="ECO:0000256" key="1">
    <source>
        <dbReference type="ARBA" id="ARBA00001936"/>
    </source>
</evidence>
<dbReference type="OrthoDB" id="300709at2759"/>
<dbReference type="GO" id="GO:0009117">
    <property type="term" value="P:nucleotide metabolic process"/>
    <property type="evidence" value="ECO:0007669"/>
    <property type="project" value="UniProtKB-KW"/>
</dbReference>
<evidence type="ECO:0000259" key="12">
    <source>
        <dbReference type="Pfam" id="PF01931"/>
    </source>
</evidence>
<dbReference type="GO" id="GO:0103023">
    <property type="term" value="F:ITPase activity"/>
    <property type="evidence" value="ECO:0007669"/>
    <property type="project" value="UniProtKB-EC"/>
</dbReference>
<dbReference type="STRING" id="946362.F2UEW7"/>
<dbReference type="InParanoid" id="F2UEW7"/>
<dbReference type="eggNOG" id="ENOG502S3KM">
    <property type="taxonomic scope" value="Eukaryota"/>
</dbReference>
<evidence type="ECO:0000256" key="4">
    <source>
        <dbReference type="ARBA" id="ARBA00022741"/>
    </source>
</evidence>
<dbReference type="GO" id="GO:0046872">
    <property type="term" value="F:metal ion binding"/>
    <property type="evidence" value="ECO:0007669"/>
    <property type="project" value="UniProtKB-KW"/>
</dbReference>
<proteinExistence type="inferred from homology"/>
<gene>
    <name evidence="13" type="ORF">PTSG_06820</name>
</gene>
<feature type="domain" description="Non-canonical purine NTP phosphatase/PRRC1" evidence="12">
    <location>
        <begin position="8"/>
        <end position="185"/>
    </location>
</feature>
<dbReference type="InterPro" id="IPR026533">
    <property type="entry name" value="NTPase/PRRC1"/>
</dbReference>
<evidence type="ECO:0000256" key="8">
    <source>
        <dbReference type="ARBA" id="ARBA00023211"/>
    </source>
</evidence>
<protein>
    <recommendedName>
        <fullName evidence="9">inosine/xanthosine triphosphatase</fullName>
        <ecNumber evidence="9">3.6.1.73</ecNumber>
    </recommendedName>
</protein>
<dbReference type="EMBL" id="GL832971">
    <property type="protein sequence ID" value="EGD75167.1"/>
    <property type="molecule type" value="Genomic_DNA"/>
</dbReference>
<dbReference type="RefSeq" id="XP_004992220.1">
    <property type="nucleotide sequence ID" value="XM_004992163.1"/>
</dbReference>
<comment type="cofactor">
    <cofactor evidence="1">
        <name>Mn(2+)</name>
        <dbReference type="ChEBI" id="CHEBI:29035"/>
    </cofactor>
</comment>
<sequence>MMKKVCVASTNPVKLRAVETAFKAAFKTTGTEDAFEFVTVKAPSGVSDQPMGDAETLTGAKNRVKNARDMMPGCDFYCGLEGGCTLEESNTTGAGDGGEMTCFAWIVVQDAEGKREGKAKTGTFYLPPEVTKLVKGGLELGHANDRVFSQHNSKQQGGAVGLLTDGVITRHLYYEQTVILALIPFKTPDLYPC</sequence>
<dbReference type="Gene3D" id="3.90.950.10">
    <property type="match status" value="1"/>
</dbReference>
<dbReference type="PANTHER" id="PTHR34699">
    <property type="match status" value="1"/>
</dbReference>
<keyword evidence="7" id="KW-0546">Nucleotide metabolism</keyword>
<dbReference type="GO" id="GO:0006772">
    <property type="term" value="P:thiamine metabolic process"/>
    <property type="evidence" value="ECO:0007669"/>
    <property type="project" value="TreeGrafter"/>
</dbReference>
<evidence type="ECO:0000256" key="3">
    <source>
        <dbReference type="ARBA" id="ARBA00022723"/>
    </source>
</evidence>
<evidence type="ECO:0000256" key="6">
    <source>
        <dbReference type="ARBA" id="ARBA00022842"/>
    </source>
</evidence>
<evidence type="ECO:0000256" key="5">
    <source>
        <dbReference type="ARBA" id="ARBA00022801"/>
    </source>
</evidence>
<reference evidence="13" key="1">
    <citation type="submission" date="2009-08" db="EMBL/GenBank/DDBJ databases">
        <title>Annotation of Salpingoeca rosetta.</title>
        <authorList>
            <consortium name="The Broad Institute Genome Sequencing Platform"/>
            <person name="Russ C."/>
            <person name="Cuomo C."/>
            <person name="Burger G."/>
            <person name="Gray M.W."/>
            <person name="Holland P.W.H."/>
            <person name="King N."/>
            <person name="Lang F.B.F."/>
            <person name="Roger A.J."/>
            <person name="Ruiz-Trillo I."/>
            <person name="Young S.K."/>
            <person name="Zeng Q."/>
            <person name="Gargeya S."/>
            <person name="Alvarado L."/>
            <person name="Berlin A."/>
            <person name="Chapman S.B."/>
            <person name="Chen Z."/>
            <person name="Freedman E."/>
            <person name="Gellesch M."/>
            <person name="Goldberg J."/>
            <person name="Griggs A."/>
            <person name="Gujja S."/>
            <person name="Heilman E."/>
            <person name="Heiman D."/>
            <person name="Howarth C."/>
            <person name="Mehta T."/>
            <person name="Neiman D."/>
            <person name="Pearson M."/>
            <person name="Roberts A."/>
            <person name="Saif S."/>
            <person name="Shea T."/>
            <person name="Shenoy N."/>
            <person name="Sisk P."/>
            <person name="Stolte C."/>
            <person name="Sykes S."/>
            <person name="White J."/>
            <person name="Yandava C."/>
            <person name="Haas B."/>
            <person name="Nusbaum C."/>
            <person name="Birren B."/>
        </authorList>
    </citation>
    <scope>NUCLEOTIDE SEQUENCE [LARGE SCALE GENOMIC DNA]</scope>
    <source>
        <strain evidence="13">ATCC 50818</strain>
    </source>
</reference>
<evidence type="ECO:0000256" key="2">
    <source>
        <dbReference type="ARBA" id="ARBA00001946"/>
    </source>
</evidence>
<dbReference type="Proteomes" id="UP000007799">
    <property type="component" value="Unassembled WGS sequence"/>
</dbReference>
<comment type="catalytic activity">
    <reaction evidence="10">
        <text>ITP + H2O = IDP + phosphate + H(+)</text>
        <dbReference type="Rhea" id="RHEA:28330"/>
        <dbReference type="ChEBI" id="CHEBI:15377"/>
        <dbReference type="ChEBI" id="CHEBI:15378"/>
        <dbReference type="ChEBI" id="CHEBI:43474"/>
        <dbReference type="ChEBI" id="CHEBI:58280"/>
        <dbReference type="ChEBI" id="CHEBI:61402"/>
        <dbReference type="EC" id="3.6.1.73"/>
    </reaction>
</comment>
<organism evidence="14">
    <name type="scientific">Salpingoeca rosetta (strain ATCC 50818 / BSB-021)</name>
    <dbReference type="NCBI Taxonomy" id="946362"/>
    <lineage>
        <taxon>Eukaryota</taxon>
        <taxon>Choanoflagellata</taxon>
        <taxon>Craspedida</taxon>
        <taxon>Salpingoecidae</taxon>
        <taxon>Salpingoeca</taxon>
    </lineage>
</organism>
<keyword evidence="14" id="KW-1185">Reference proteome</keyword>
<dbReference type="FunFam" id="3.90.950.10:FF:000002">
    <property type="entry name" value="Inosine/xanthosine triphosphatase"/>
    <property type="match status" value="1"/>
</dbReference>
<dbReference type="NCBIfam" id="TIGR00258">
    <property type="entry name" value="inosine/xanthosine triphosphatase"/>
    <property type="match status" value="1"/>
</dbReference>
<comment type="cofactor">
    <cofactor evidence="2">
        <name>Mg(2+)</name>
        <dbReference type="ChEBI" id="CHEBI:18420"/>
    </cofactor>
</comment>
<keyword evidence="8" id="KW-0464">Manganese</keyword>
<dbReference type="KEGG" id="sre:PTSG_06820"/>
<dbReference type="HAMAP" id="MF_00648">
    <property type="entry name" value="Non_canon_purine_NTPase_YjjX"/>
    <property type="match status" value="1"/>
</dbReference>
<dbReference type="InterPro" id="IPR050299">
    <property type="entry name" value="YjjX_NTPase"/>
</dbReference>
<evidence type="ECO:0000313" key="14">
    <source>
        <dbReference type="Proteomes" id="UP000007799"/>
    </source>
</evidence>
<dbReference type="EC" id="3.6.1.73" evidence="9"/>
<dbReference type="InterPro" id="IPR029001">
    <property type="entry name" value="ITPase-like_fam"/>
</dbReference>
<dbReference type="OMA" id="ADYWVGI"/>
<name>F2UEW7_SALR5</name>
<evidence type="ECO:0000256" key="7">
    <source>
        <dbReference type="ARBA" id="ARBA00023080"/>
    </source>
</evidence>
<dbReference type="Pfam" id="PF01931">
    <property type="entry name" value="NTPase_I-T"/>
    <property type="match status" value="1"/>
</dbReference>
<dbReference type="SUPFAM" id="SSF52972">
    <property type="entry name" value="ITPase-like"/>
    <property type="match status" value="1"/>
</dbReference>
<keyword evidence="4" id="KW-0547">Nucleotide-binding</keyword>
<dbReference type="GO" id="GO:0000166">
    <property type="term" value="F:nucleotide binding"/>
    <property type="evidence" value="ECO:0007669"/>
    <property type="project" value="UniProtKB-KW"/>
</dbReference>
<comment type="catalytic activity">
    <reaction evidence="11">
        <text>XTP + H2O = XDP + phosphate + H(+)</text>
        <dbReference type="Rhea" id="RHEA:28406"/>
        <dbReference type="ChEBI" id="CHEBI:15377"/>
        <dbReference type="ChEBI" id="CHEBI:15378"/>
        <dbReference type="ChEBI" id="CHEBI:43474"/>
        <dbReference type="ChEBI" id="CHEBI:59884"/>
        <dbReference type="ChEBI" id="CHEBI:61314"/>
        <dbReference type="EC" id="3.6.1.73"/>
    </reaction>
</comment>
<evidence type="ECO:0000256" key="11">
    <source>
        <dbReference type="ARBA" id="ARBA00048781"/>
    </source>
</evidence>
<evidence type="ECO:0000256" key="10">
    <source>
        <dbReference type="ARBA" id="ARBA00048174"/>
    </source>
</evidence>
<dbReference type="GeneID" id="16072780"/>
<keyword evidence="3" id="KW-0479">Metal-binding</keyword>
<accession>F2UEW7</accession>